<accession>A0A916QC73</accession>
<keyword evidence="2" id="KW-1185">Reference proteome</keyword>
<dbReference type="RefSeq" id="WP_201311480.1">
    <property type="nucleotide sequence ID" value="NZ_BLYI01000046.1"/>
</dbReference>
<protein>
    <submittedName>
        <fullName evidence="1">Uncharacterized protein</fullName>
    </submittedName>
</protein>
<sequence>MANLRKMLFQEQIRLEKILRKTKEQLKDAPQGTLRLTHTKQSVQYYCSLPGEKRIDKYISKNNTELVRRLAQKSCDKKILKQAERRLHQIRRITRDYDEEEIEKIFWQEHKERQKLIQPAEPLWEQQLETWMAKNYEGKGFQKDSPMILTEQGERVRSKSEKILADCFYRHKIPYKYEHPLYLKGYGMIYPDFTFLSRKIKCEIYWEHHGMMDDPSYAESTIQKIQAYERNDIYPGEQLILTFETGKLVLDMEIAEKLIQKYLL</sequence>
<comment type="caution">
    <text evidence="1">The sequence shown here is derived from an EMBL/GenBank/DDBJ whole genome shotgun (WGS) entry which is preliminary data.</text>
</comment>
<proteinExistence type="predicted"/>
<reference evidence="1" key="1">
    <citation type="submission" date="2020-06" db="EMBL/GenBank/DDBJ databases">
        <title>Characterization of fructooligosaccharide metabolism and fructooligosaccharide-degrading enzymes in human commensal butyrate producers.</title>
        <authorList>
            <person name="Tanno H."/>
            <person name="Fujii T."/>
            <person name="Hirano K."/>
            <person name="Maeno S."/>
            <person name="Tonozuka T."/>
            <person name="Sakamoto M."/>
            <person name="Ohkuma M."/>
            <person name="Tochio T."/>
            <person name="Endo A."/>
        </authorList>
    </citation>
    <scope>NUCLEOTIDE SEQUENCE</scope>
    <source>
        <strain evidence="1">JCM 17466</strain>
    </source>
</reference>
<dbReference type="AlphaFoldDB" id="A0A916QC73"/>
<evidence type="ECO:0000313" key="2">
    <source>
        <dbReference type="Proteomes" id="UP000613208"/>
    </source>
</evidence>
<evidence type="ECO:0000313" key="1">
    <source>
        <dbReference type="EMBL" id="GFO85784.1"/>
    </source>
</evidence>
<dbReference type="Proteomes" id="UP000613208">
    <property type="component" value="Unassembled WGS sequence"/>
</dbReference>
<name>A0A916QC73_9FIRM</name>
<dbReference type="EMBL" id="BLYI01000046">
    <property type="protein sequence ID" value="GFO85784.1"/>
    <property type="molecule type" value="Genomic_DNA"/>
</dbReference>
<organism evidence="1 2">
    <name type="scientific">Anaerostipes butyraticus</name>
    <dbReference type="NCBI Taxonomy" id="645466"/>
    <lineage>
        <taxon>Bacteria</taxon>
        <taxon>Bacillati</taxon>
        <taxon>Bacillota</taxon>
        <taxon>Clostridia</taxon>
        <taxon>Lachnospirales</taxon>
        <taxon>Lachnospiraceae</taxon>
        <taxon>Anaerostipes</taxon>
    </lineage>
</organism>
<gene>
    <name evidence="1" type="ORF">ANBU17_21310</name>
</gene>